<dbReference type="Gene3D" id="2.170.300.10">
    <property type="entry name" value="Tie2 ligand-binding domain superfamily"/>
    <property type="match status" value="3"/>
</dbReference>
<dbReference type="InterPro" id="IPR000742">
    <property type="entry name" value="EGF"/>
</dbReference>
<dbReference type="SMART" id="SM00180">
    <property type="entry name" value="EGF_Lam"/>
    <property type="match status" value="6"/>
</dbReference>
<keyword evidence="9" id="KW-1185">Reference proteome</keyword>
<dbReference type="Pfam" id="PF12661">
    <property type="entry name" value="hEGF"/>
    <property type="match status" value="2"/>
</dbReference>
<evidence type="ECO:0000313" key="10">
    <source>
        <dbReference type="RefSeq" id="XP_038844071.1"/>
    </source>
</evidence>
<evidence type="ECO:0000259" key="8">
    <source>
        <dbReference type="PROSITE" id="PS50026"/>
    </source>
</evidence>
<dbReference type="GO" id="GO:0005044">
    <property type="term" value="F:scavenger receptor activity"/>
    <property type="evidence" value="ECO:0007669"/>
    <property type="project" value="InterPro"/>
</dbReference>
<comment type="caution">
    <text evidence="5">Lacks conserved residue(s) required for the propagation of feature annotation.</text>
</comment>
<evidence type="ECO:0000256" key="4">
    <source>
        <dbReference type="ARBA" id="ARBA00023157"/>
    </source>
</evidence>
<evidence type="ECO:0000256" key="7">
    <source>
        <dbReference type="SAM" id="Phobius"/>
    </source>
</evidence>
<dbReference type="InterPro" id="IPR042635">
    <property type="entry name" value="MEGF10/SREC1/2-like"/>
</dbReference>
<dbReference type="InterPro" id="IPR002049">
    <property type="entry name" value="LE_dom"/>
</dbReference>
<dbReference type="PANTHER" id="PTHR24043">
    <property type="entry name" value="SCAVENGER RECEPTOR CLASS F"/>
    <property type="match status" value="1"/>
</dbReference>
<keyword evidence="7" id="KW-1133">Transmembrane helix</keyword>
<sequence>VHCDSVCVEGRWGPDCSYSCTCENGGSCSPEDGTCVCAPGYRGTSCRRICSSGFYGQRCSQSCPQCIHSDGPCHHITGHCECLSGFCGSLCNQVCPSGRYGKGCAELCMCSNNGTCNPIDGSCQCYPGWIGEDCSKVCPQGAWGPDCIHTCNCHNGAQCIATDGQCSCSAGWSGLYCTQRCSSGFFGIDCSEVCRCQNGADCDHITGQCSCRTGFIGHSCELKCRPGTFGYGCQQLCVCLNNATCDYVTGTCYCSIGYKGIRCDQAALMMEELNPYTKISPALASERQSAGAVMGIIFLLLFIMTVLGVVVWWRHQQREKGGQHIPSVSYSPALRISSQGYSLSDSSPTNSNVSRCFTNPSYHTLGACTYAGHYAKPDKKTRRAKVKDKRLNRNSAPEWTAYYNLDELGVYRVDRRYSSCHEQYYRDYMKGSLSSSCSLNSENPYATINDPLAVACKHTESSYVEMKSPVHHDMSYCSSAIVTTTTSKNVYDVEPKVSVLQGCNGVVVPTYPQNPYDLPRNSHIPSHYDLLPLRHSQSYSPTHSQSHSHQSHSPPLPGSPTSSLL</sequence>
<evidence type="ECO:0000256" key="5">
    <source>
        <dbReference type="PROSITE-ProRule" id="PRU00076"/>
    </source>
</evidence>
<dbReference type="PROSITE" id="PS50026">
    <property type="entry name" value="EGF_3"/>
    <property type="match status" value="3"/>
</dbReference>
<keyword evidence="1 5" id="KW-0245">EGF-like domain</keyword>
<dbReference type="Pfam" id="PF00053">
    <property type="entry name" value="EGF_laminin"/>
    <property type="match status" value="2"/>
</dbReference>
<keyword evidence="4 5" id="KW-1015">Disulfide bond</keyword>
<reference evidence="10" key="1">
    <citation type="submission" date="2025-08" db="UniProtKB">
        <authorList>
            <consortium name="RefSeq"/>
        </authorList>
    </citation>
    <scope>IDENTIFICATION</scope>
    <source>
        <tissue evidence="10">White muscle</tissue>
    </source>
</reference>
<dbReference type="GeneID" id="120043579"/>
<dbReference type="RefSeq" id="XP_038844071.1">
    <property type="nucleotide sequence ID" value="XM_038988143.1"/>
</dbReference>
<protein>
    <submittedName>
        <fullName evidence="10">Multiple epidermal growth factor-like domains protein 11</fullName>
    </submittedName>
</protein>
<feature type="domain" description="EGF-like" evidence="8">
    <location>
        <begin position="148"/>
        <end position="178"/>
    </location>
</feature>
<evidence type="ECO:0000313" key="9">
    <source>
        <dbReference type="Proteomes" id="UP000808372"/>
    </source>
</evidence>
<dbReference type="Proteomes" id="UP000808372">
    <property type="component" value="Unplaced"/>
</dbReference>
<keyword evidence="2" id="KW-0732">Signal</keyword>
<dbReference type="SMART" id="SM00181">
    <property type="entry name" value="EGF"/>
    <property type="match status" value="6"/>
</dbReference>
<feature type="domain" description="EGF-like" evidence="8">
    <location>
        <begin position="12"/>
        <end position="47"/>
    </location>
</feature>
<evidence type="ECO:0000256" key="1">
    <source>
        <dbReference type="ARBA" id="ARBA00022536"/>
    </source>
</evidence>
<evidence type="ECO:0000256" key="3">
    <source>
        <dbReference type="ARBA" id="ARBA00022737"/>
    </source>
</evidence>
<dbReference type="PROSITE" id="PS00022">
    <property type="entry name" value="EGF_1"/>
    <property type="match status" value="5"/>
</dbReference>
<feature type="domain" description="EGF-like" evidence="8">
    <location>
        <begin position="100"/>
        <end position="135"/>
    </location>
</feature>
<dbReference type="InterPro" id="IPR013032">
    <property type="entry name" value="EGF-like_CS"/>
</dbReference>
<feature type="disulfide bond" evidence="5">
    <location>
        <begin position="125"/>
        <end position="134"/>
    </location>
</feature>
<dbReference type="FunFam" id="2.170.300.10:FF:000041">
    <property type="entry name" value="Tyrosine protein kinase receptor tie-1, putative"/>
    <property type="match status" value="2"/>
</dbReference>
<feature type="transmembrane region" description="Helical" evidence="7">
    <location>
        <begin position="290"/>
        <end position="313"/>
    </location>
</feature>
<dbReference type="PANTHER" id="PTHR24043:SF9">
    <property type="entry name" value="MULTIPLE EGF LIKE DOMAINS 11"/>
    <property type="match status" value="1"/>
</dbReference>
<dbReference type="AlphaFoldDB" id="A0A8U0QK32"/>
<name>A0A8U0QK32_SALNM</name>
<feature type="disulfide bond" evidence="5">
    <location>
        <begin position="37"/>
        <end position="46"/>
    </location>
</feature>
<evidence type="ECO:0000256" key="2">
    <source>
        <dbReference type="ARBA" id="ARBA00022729"/>
    </source>
</evidence>
<accession>A0A8U0QK32</accession>
<feature type="disulfide bond" evidence="5">
    <location>
        <begin position="168"/>
        <end position="177"/>
    </location>
</feature>
<organism evidence="9 10">
    <name type="scientific">Salvelinus namaycush</name>
    <name type="common">Lake trout</name>
    <name type="synonym">Salmo namaycush</name>
    <dbReference type="NCBI Taxonomy" id="8040"/>
    <lineage>
        <taxon>Eukaryota</taxon>
        <taxon>Metazoa</taxon>
        <taxon>Chordata</taxon>
        <taxon>Craniata</taxon>
        <taxon>Vertebrata</taxon>
        <taxon>Euteleostomi</taxon>
        <taxon>Actinopterygii</taxon>
        <taxon>Neopterygii</taxon>
        <taxon>Teleostei</taxon>
        <taxon>Protacanthopterygii</taxon>
        <taxon>Salmoniformes</taxon>
        <taxon>Salmonidae</taxon>
        <taxon>Salmoninae</taxon>
        <taxon>Salvelinus</taxon>
    </lineage>
</organism>
<dbReference type="PRINTS" id="PR00011">
    <property type="entry name" value="EGFLAMININ"/>
</dbReference>
<feature type="region of interest" description="Disordered" evidence="6">
    <location>
        <begin position="534"/>
        <end position="565"/>
    </location>
</feature>
<keyword evidence="3" id="KW-0677">Repeat</keyword>
<keyword evidence="7" id="KW-0472">Membrane</keyword>
<dbReference type="PROSITE" id="PS01186">
    <property type="entry name" value="EGF_2"/>
    <property type="match status" value="1"/>
</dbReference>
<keyword evidence="7" id="KW-0812">Transmembrane</keyword>
<evidence type="ECO:0000256" key="6">
    <source>
        <dbReference type="SAM" id="MobiDB-lite"/>
    </source>
</evidence>
<proteinExistence type="predicted"/>
<dbReference type="KEGG" id="snh:120043579"/>
<gene>
    <name evidence="10" type="primary">LOC120043579</name>
</gene>
<feature type="non-terminal residue" evidence="10">
    <location>
        <position position="1"/>
    </location>
</feature>
<feature type="compositionally biased region" description="Low complexity" evidence="6">
    <location>
        <begin position="535"/>
        <end position="565"/>
    </location>
</feature>